<name>A0A8D9PGZ5_9RHAB</name>
<dbReference type="Proteomes" id="UP001161647">
    <property type="component" value="Segment"/>
</dbReference>
<keyword evidence="2" id="KW-1185">Reference proteome</keyword>
<dbReference type="KEGG" id="vg:80540982"/>
<accession>A0A8D9PGZ5</accession>
<dbReference type="EMBL" id="BK014300">
    <property type="protein sequence ID" value="DAF42299.1"/>
    <property type="molecule type" value="Viral_cRNA"/>
</dbReference>
<dbReference type="GeneID" id="80540982"/>
<sequence>MAKNTGKQPNGALPEGPSKFTAYNSVLITGAPANVHIEKKNFVMSVRMLMTLQSYLWGRSHELTISKIITKWCPRVEPGNLSTINMRISYYLGDEEDDVNADDTILCLKGRISEQLVVVVYPTVTIIKAADRALFIPWTVSVDADNVTCPDSSIILGELKMWCKVEMTGLSFRSDSERVLYKPNVVSWSNLHYPYYIPFYMEKKVRGIGTILWRDTEQYKKFQEDVGKHMDGQVITEKDTLPLMQMMSLSDYKEVSKKTEPCHSNRGGLCTCGEGLTRLLASILVNNDGRCLNHGEEFDIAAKSVLTGKIKTVSHLASIKF</sequence>
<evidence type="ECO:0000313" key="2">
    <source>
        <dbReference type="Proteomes" id="UP001161647"/>
    </source>
</evidence>
<organism evidence="1 2">
    <name type="scientific">Plectranthus aromaticus virus 1</name>
    <dbReference type="NCBI Taxonomy" id="2793738"/>
    <lineage>
        <taxon>Viruses</taxon>
        <taxon>Riboviria</taxon>
        <taxon>Orthornavirae</taxon>
        <taxon>Negarnaviricota</taxon>
        <taxon>Haploviricotina</taxon>
        <taxon>Monjiviricetes</taxon>
        <taxon>Mononegavirales</taxon>
        <taxon>Rhabdoviridae</taxon>
        <taxon>Betarhabdovirinae</taxon>
        <taxon>Betanucleorhabdovirus</taxon>
        <taxon>Betanucleorhabdovirus plectranthi</taxon>
    </lineage>
</organism>
<evidence type="ECO:0000313" key="1">
    <source>
        <dbReference type="EMBL" id="DAF42299.1"/>
    </source>
</evidence>
<proteinExistence type="predicted"/>
<reference evidence="1" key="2">
    <citation type="journal article" date="2021" name="Viruses">
        <title>Illuminating the Plant Rhabdovirus Landscape through Metatranscriptomics Data.</title>
        <authorList>
            <person name="Bejerman N."/>
            <person name="Dietzgen R.G."/>
            <person name="Debat H."/>
        </authorList>
    </citation>
    <scope>NUCLEOTIDE SEQUENCE</scope>
</reference>
<reference evidence="1" key="1">
    <citation type="journal article" date="2021" name="J. Anim. Genet.">
        <title>Illuminating the plant rhabdovirus landscape through metatranscriptomics data.</title>
        <authorList>
            <person name="Bejerman N."/>
            <person name="Dietzgen R.G."/>
            <person name="Debat H."/>
        </authorList>
    </citation>
    <scope>NUCLEOTIDE SEQUENCE</scope>
</reference>
<protein>
    <submittedName>
        <fullName evidence="1">P3</fullName>
    </submittedName>
</protein>
<dbReference type="RefSeq" id="YP_010802259.1">
    <property type="nucleotide sequence ID" value="NC_076973.1"/>
</dbReference>